<sequence>GAQPDQQVQAAQQAALAALAAEAVQSQDGQEEEGQAESVSVRRSLSNELRQAAATPERGQKRQSSSPGSSVTKFYRLDYMFGSSSEKIARQEVQPLSPAQQQALVSLESAEDSAAVILPPSKRKGGRPKGSGRKHGKPAVGVRKHRAEPTAQTKLQLHAELVELCQQPGLSKTKARQIIGKQGLRRRGSHLSMEKRTSKAQGSRVAGAGKQLGRPDRCRVIWMATALWAQYEESQQHLLSLTDLVRDYEYRLQQSIQHREGEEQLSAEKLQELQAWRQKLKTLQTKKKQRDKEATKLAARAGLRERSCQQTQNISKEELRKRMEAAWRHYDSQLYKAAQPVVQEDLPVRDREAWFVNRKQTVLTFSDQIPVWLKPPPGKMLVSTVRQERALQQRVRKRARKKQAEQLKEEAAGEAAEQQMVAAEEELGEPEQPVETAARSPGQAPRWRVSFVARQAVEEYFQPDKKPVGRVMPSILLVYGSHCRLENISESGHWLETEQYEYQGQTARREAGQKVSGVLMRQWRQLRQERPELFQGDEVLVWSQPSAVVDSVIYAFQQALEAKEHRQAVDLIDAFVGGWTEAGSEAAFITQRLRCCVGAGTTGLTQLTDIALAQPAKAALSRYHNDLRDMLREKARQEGVTPTYKTGLAEILEAARVMHQRMQQLNETSETVLRGARSGGWLHYRPDEAGDLQPVSAQPWAKDFPEGNSKMAPHMLSDRAKYVKSGKPVPFTEEEKGQQPQPEYEGSYLFSSQHGVQTGFFVDMPADFAMSQAEQLAVEELLQHPTVRQKAGSKAQRQALEQVRPVSSKTAGKKLKPSAKLKYSHLQKRKKKQSKKTAAIKTAEAAEKAEEEESEWNGAIGRVVGETAKAAWQGLVVTVEKAKGSQLLCQIPSKGSQWICKADLECPLLPKTARQTMAPQQLKDAARQSLQADWMQQVDLYQFGQLVTDDQLLAGWREISSRLKPGSAVRWVTPAQSKLAAETGAVCKAMEDFLADSKTLLLVPIHSSAPQHWTLLSLSKAGSSKEEQPEVQYFDTLKMQPETAKAAASTVLQVCFQTETELPVPCNRFHQSDGFSCGLWCLQYMERQAREFLGCSQSTWQTVGELSQKLQSWQEAVLKQKSLDKAAKALEAKKAAEKQPAEEAGKTKKKGKVAQTKLQLGWDEQFGCSKCKYSKTGCLACNPAKMLRWAEKQAQQTQLLQAALAALQDIQTEMHLLGKKVCCMELRQAARSSFQLVDALLPRQLDSQRSKETEGQAGILNN</sequence>
<accession>A0A9P1GGF2</accession>
<dbReference type="AlphaFoldDB" id="A0A9P1GGF2"/>
<feature type="region of interest" description="Disordered" evidence="5">
    <location>
        <begin position="119"/>
        <end position="148"/>
    </location>
</feature>
<dbReference type="GO" id="GO:0006508">
    <property type="term" value="P:proteolysis"/>
    <property type="evidence" value="ECO:0007669"/>
    <property type="project" value="UniProtKB-KW"/>
</dbReference>
<feature type="region of interest" description="Disordered" evidence="5">
    <location>
        <begin position="396"/>
        <end position="418"/>
    </location>
</feature>
<evidence type="ECO:0000313" key="10">
    <source>
        <dbReference type="Proteomes" id="UP001152797"/>
    </source>
</evidence>
<dbReference type="EMBL" id="CAMXCT020004583">
    <property type="protein sequence ID" value="CAL1163032.1"/>
    <property type="molecule type" value="Genomic_DNA"/>
</dbReference>
<dbReference type="GO" id="GO:0008234">
    <property type="term" value="F:cysteine-type peptidase activity"/>
    <property type="evidence" value="ECO:0007669"/>
    <property type="project" value="InterPro"/>
</dbReference>
<keyword evidence="10" id="KW-1185">Reference proteome</keyword>
<dbReference type="Proteomes" id="UP001152797">
    <property type="component" value="Unassembled WGS sequence"/>
</dbReference>
<feature type="region of interest" description="Disordered" evidence="5">
    <location>
        <begin position="182"/>
        <end position="211"/>
    </location>
</feature>
<feature type="compositionally biased region" description="Polar residues" evidence="5">
    <location>
        <begin position="62"/>
        <end position="72"/>
    </location>
</feature>
<evidence type="ECO:0000256" key="5">
    <source>
        <dbReference type="SAM" id="MobiDB-lite"/>
    </source>
</evidence>
<feature type="non-terminal residue" evidence="7">
    <location>
        <position position="1262"/>
    </location>
</feature>
<feature type="compositionally biased region" description="Basic and acidic residues" evidence="5">
    <location>
        <begin position="402"/>
        <end position="411"/>
    </location>
</feature>
<feature type="compositionally biased region" description="Basic residues" evidence="5">
    <location>
        <begin position="811"/>
        <end position="835"/>
    </location>
</feature>
<keyword evidence="4" id="KW-0175">Coiled coil</keyword>
<feature type="region of interest" description="Disordered" evidence="5">
    <location>
        <begin position="787"/>
        <end position="850"/>
    </location>
</feature>
<name>A0A9P1GGF2_9DINO</name>
<evidence type="ECO:0000313" key="8">
    <source>
        <dbReference type="EMBL" id="CAL1163032.1"/>
    </source>
</evidence>
<evidence type="ECO:0000256" key="1">
    <source>
        <dbReference type="ARBA" id="ARBA00005234"/>
    </source>
</evidence>
<dbReference type="InterPro" id="IPR038765">
    <property type="entry name" value="Papain-like_cys_pep_sf"/>
</dbReference>
<feature type="region of interest" description="Disordered" evidence="5">
    <location>
        <begin position="22"/>
        <end position="73"/>
    </location>
</feature>
<dbReference type="SUPFAM" id="SSF54001">
    <property type="entry name" value="Cysteine proteinases"/>
    <property type="match status" value="1"/>
</dbReference>
<comment type="similarity">
    <text evidence="1">Belongs to the peptidase C48 family.</text>
</comment>
<dbReference type="OrthoDB" id="427594at2759"/>
<feature type="coiled-coil region" evidence="4">
    <location>
        <begin position="266"/>
        <end position="293"/>
    </location>
</feature>
<dbReference type="EMBL" id="CAMXCT030004583">
    <property type="protein sequence ID" value="CAL4796969.1"/>
    <property type="molecule type" value="Genomic_DNA"/>
</dbReference>
<reference evidence="7" key="1">
    <citation type="submission" date="2022-10" db="EMBL/GenBank/DDBJ databases">
        <authorList>
            <person name="Chen Y."/>
            <person name="Dougan E. K."/>
            <person name="Chan C."/>
            <person name="Rhodes N."/>
            <person name="Thang M."/>
        </authorList>
    </citation>
    <scope>NUCLEOTIDE SEQUENCE</scope>
</reference>
<organism evidence="7">
    <name type="scientific">Cladocopium goreaui</name>
    <dbReference type="NCBI Taxonomy" id="2562237"/>
    <lineage>
        <taxon>Eukaryota</taxon>
        <taxon>Sar</taxon>
        <taxon>Alveolata</taxon>
        <taxon>Dinophyceae</taxon>
        <taxon>Suessiales</taxon>
        <taxon>Symbiodiniaceae</taxon>
        <taxon>Cladocopium</taxon>
    </lineage>
</organism>
<dbReference type="InterPro" id="IPR003653">
    <property type="entry name" value="Peptidase_C48_C"/>
</dbReference>
<dbReference type="EMBL" id="CAMXCT010004583">
    <property type="protein sequence ID" value="CAI4009657.1"/>
    <property type="molecule type" value="Genomic_DNA"/>
</dbReference>
<keyword evidence="2 9" id="KW-0645">Protease</keyword>
<dbReference type="Gene3D" id="3.40.395.10">
    <property type="entry name" value="Adenoviral Proteinase, Chain A"/>
    <property type="match status" value="1"/>
</dbReference>
<evidence type="ECO:0000256" key="3">
    <source>
        <dbReference type="ARBA" id="ARBA00022801"/>
    </source>
</evidence>
<evidence type="ECO:0000256" key="4">
    <source>
        <dbReference type="SAM" id="Coils"/>
    </source>
</evidence>
<proteinExistence type="inferred from homology"/>
<reference evidence="8" key="2">
    <citation type="submission" date="2024-04" db="EMBL/GenBank/DDBJ databases">
        <authorList>
            <person name="Chen Y."/>
            <person name="Shah S."/>
            <person name="Dougan E. K."/>
            <person name="Thang M."/>
            <person name="Chan C."/>
        </authorList>
    </citation>
    <scope>NUCLEOTIDE SEQUENCE [LARGE SCALE GENOMIC DNA]</scope>
</reference>
<evidence type="ECO:0000313" key="9">
    <source>
        <dbReference type="EMBL" id="CAL4796969.1"/>
    </source>
</evidence>
<feature type="domain" description="Ubiquitin-like protease family profile" evidence="6">
    <location>
        <begin position="877"/>
        <end position="1088"/>
    </location>
</feature>
<evidence type="ECO:0000259" key="6">
    <source>
        <dbReference type="PROSITE" id="PS50600"/>
    </source>
</evidence>
<feature type="compositionally biased region" description="Polar residues" evidence="5">
    <location>
        <begin position="37"/>
        <end position="49"/>
    </location>
</feature>
<gene>
    <name evidence="7" type="ORF">C1SCF055_LOCUS34997</name>
</gene>
<evidence type="ECO:0000313" key="7">
    <source>
        <dbReference type="EMBL" id="CAI4009657.1"/>
    </source>
</evidence>
<keyword evidence="3" id="KW-0378">Hydrolase</keyword>
<dbReference type="PROSITE" id="PS50600">
    <property type="entry name" value="ULP_PROTEASE"/>
    <property type="match status" value="1"/>
</dbReference>
<comment type="caution">
    <text evidence="7">The sequence shown here is derived from an EMBL/GenBank/DDBJ whole genome shotgun (WGS) entry which is preliminary data.</text>
</comment>
<evidence type="ECO:0000256" key="2">
    <source>
        <dbReference type="ARBA" id="ARBA00022670"/>
    </source>
</evidence>
<protein>
    <submittedName>
        <fullName evidence="9">Ubiquitin-like protease family profile domain-containing protein</fullName>
    </submittedName>
</protein>
<feature type="compositionally biased region" description="Basic residues" evidence="5">
    <location>
        <begin position="121"/>
        <end position="146"/>
    </location>
</feature>